<dbReference type="PATRIC" id="fig|869719.3.peg.36"/>
<dbReference type="InterPro" id="IPR023206">
    <property type="entry name" value="Bifunctional_P450_P450_red"/>
</dbReference>
<keyword evidence="13" id="KW-0249">Electron transport</keyword>
<dbReference type="SUPFAM" id="SSF52343">
    <property type="entry name" value="Ferredoxin reductase-like, C-terminal NADP-linked domain"/>
    <property type="match status" value="1"/>
</dbReference>
<dbReference type="SUPFAM" id="SSF63380">
    <property type="entry name" value="Riboflavin synthase domain-like"/>
    <property type="match status" value="1"/>
</dbReference>
<dbReference type="EC" id="1.14.14.1" evidence="13"/>
<dbReference type="CDD" id="cd11068">
    <property type="entry name" value="CYP120A1"/>
    <property type="match status" value="1"/>
</dbReference>
<dbReference type="GO" id="GO:0005829">
    <property type="term" value="C:cytosol"/>
    <property type="evidence" value="ECO:0007669"/>
    <property type="project" value="TreeGrafter"/>
</dbReference>
<evidence type="ECO:0000256" key="7">
    <source>
        <dbReference type="ARBA" id="ARBA00022723"/>
    </source>
</evidence>
<keyword evidence="4 13" id="KW-0349">Heme</keyword>
<dbReference type="Gene3D" id="3.40.50.360">
    <property type="match status" value="1"/>
</dbReference>
<evidence type="ECO:0000256" key="9">
    <source>
        <dbReference type="ARBA" id="ARBA00022857"/>
    </source>
</evidence>
<comment type="catalytic activity">
    <reaction evidence="13">
        <text>an organic molecule + reduced [NADPH--hemoprotein reductase] + O2 = an alcohol + oxidized [NADPH--hemoprotein reductase] + H2O + H(+)</text>
        <dbReference type="Rhea" id="RHEA:17149"/>
        <dbReference type="Rhea" id="RHEA-COMP:11964"/>
        <dbReference type="Rhea" id="RHEA-COMP:11965"/>
        <dbReference type="ChEBI" id="CHEBI:15377"/>
        <dbReference type="ChEBI" id="CHEBI:15378"/>
        <dbReference type="ChEBI" id="CHEBI:15379"/>
        <dbReference type="ChEBI" id="CHEBI:30879"/>
        <dbReference type="ChEBI" id="CHEBI:57618"/>
        <dbReference type="ChEBI" id="CHEBI:58210"/>
        <dbReference type="ChEBI" id="CHEBI:142491"/>
        <dbReference type="EC" id="1.14.14.1"/>
    </reaction>
</comment>
<dbReference type="InterPro" id="IPR001128">
    <property type="entry name" value="Cyt_P450"/>
</dbReference>
<comment type="cofactor">
    <cofactor evidence="1 13 14">
        <name>heme</name>
        <dbReference type="ChEBI" id="CHEBI:30413"/>
    </cofactor>
</comment>
<dbReference type="AlphaFoldDB" id="A0A147IA47"/>
<dbReference type="PANTHER" id="PTHR19384">
    <property type="entry name" value="NITRIC OXIDE SYNTHASE-RELATED"/>
    <property type="match status" value="1"/>
</dbReference>
<evidence type="ECO:0000256" key="10">
    <source>
        <dbReference type="ARBA" id="ARBA00023002"/>
    </source>
</evidence>
<dbReference type="InterPro" id="IPR029039">
    <property type="entry name" value="Flavoprotein-like_sf"/>
</dbReference>
<evidence type="ECO:0000256" key="12">
    <source>
        <dbReference type="ARBA" id="ARBA00023033"/>
    </source>
</evidence>
<dbReference type="OrthoDB" id="9764248at2"/>
<dbReference type="InterPro" id="IPR036396">
    <property type="entry name" value="Cyt_P450_sf"/>
</dbReference>
<keyword evidence="7 13" id="KW-0479">Metal-binding</keyword>
<evidence type="ECO:0000256" key="1">
    <source>
        <dbReference type="ARBA" id="ARBA00001971"/>
    </source>
</evidence>
<dbReference type="Pfam" id="PF00667">
    <property type="entry name" value="FAD_binding_1"/>
    <property type="match status" value="1"/>
</dbReference>
<dbReference type="GO" id="GO:0050660">
    <property type="term" value="F:flavin adenine dinucleotide binding"/>
    <property type="evidence" value="ECO:0007669"/>
    <property type="project" value="TreeGrafter"/>
</dbReference>
<dbReference type="InterPro" id="IPR001433">
    <property type="entry name" value="OxRdtase_FAD/NAD-bd"/>
</dbReference>
<protein>
    <recommendedName>
        <fullName evidence="13">Bifunctional cytochrome P450/NADPH--P450 reductase</fullName>
    </recommendedName>
    <domain>
        <recommendedName>
            <fullName evidence="13">Cytochrome P450</fullName>
            <ecNumber evidence="13">1.14.14.1</ecNumber>
        </recommendedName>
    </domain>
    <domain>
        <recommendedName>
            <fullName evidence="13">NADPH--cytochrome P450 reductase</fullName>
            <ecNumber evidence="13">1.6.2.4</ecNumber>
        </recommendedName>
    </domain>
</protein>
<keyword evidence="10 13" id="KW-0560">Oxidoreductase</keyword>
<evidence type="ECO:0000313" key="17">
    <source>
        <dbReference type="EMBL" id="KTT76677.1"/>
    </source>
</evidence>
<dbReference type="FunFam" id="1.10.630.10:FF:000040">
    <property type="entry name" value="Bifunctional cytochrome P450/NADPH--P450 reductase"/>
    <property type="match status" value="1"/>
</dbReference>
<name>A0A147IA47_9SPHN</name>
<dbReference type="InterPro" id="IPR017938">
    <property type="entry name" value="Riboflavin_synthase-like_b-brl"/>
</dbReference>
<dbReference type="GO" id="GO:0070330">
    <property type="term" value="F:aromatase activity"/>
    <property type="evidence" value="ECO:0007669"/>
    <property type="project" value="UniProtKB-UniRule"/>
</dbReference>
<dbReference type="Gene3D" id="2.40.30.10">
    <property type="entry name" value="Translation factors"/>
    <property type="match status" value="1"/>
</dbReference>
<dbReference type="RefSeq" id="WP_058753957.1">
    <property type="nucleotide sequence ID" value="NZ_LDTB01000001.1"/>
</dbReference>
<dbReference type="GO" id="GO:0005506">
    <property type="term" value="F:iron ion binding"/>
    <property type="evidence" value="ECO:0007669"/>
    <property type="project" value="UniProtKB-UniRule"/>
</dbReference>
<keyword evidence="3 13" id="KW-0813">Transport</keyword>
<dbReference type="Pfam" id="PF00258">
    <property type="entry name" value="Flavodoxin_1"/>
    <property type="match status" value="1"/>
</dbReference>
<accession>A0A147IA47</accession>
<evidence type="ECO:0000256" key="3">
    <source>
        <dbReference type="ARBA" id="ARBA00022448"/>
    </source>
</evidence>
<dbReference type="SUPFAM" id="SSF52218">
    <property type="entry name" value="Flavoproteins"/>
    <property type="match status" value="1"/>
</dbReference>
<evidence type="ECO:0000256" key="8">
    <source>
        <dbReference type="ARBA" id="ARBA00022827"/>
    </source>
</evidence>
<comment type="caution">
    <text evidence="17">The sequence shown here is derived from an EMBL/GenBank/DDBJ whole genome shotgun (WGS) entry which is preliminary data.</text>
</comment>
<dbReference type="InterPro" id="IPR008254">
    <property type="entry name" value="Flavodoxin/NO_synth"/>
</dbReference>
<dbReference type="GO" id="GO:0010181">
    <property type="term" value="F:FMN binding"/>
    <property type="evidence" value="ECO:0007669"/>
    <property type="project" value="UniProtKB-UniRule"/>
</dbReference>
<dbReference type="Gene3D" id="1.20.990.10">
    <property type="entry name" value="NADPH-cytochrome p450 Reductase, Chain A, domain 3"/>
    <property type="match status" value="1"/>
</dbReference>
<feature type="binding site" description="axial binding residue" evidence="14">
    <location>
        <position position="401"/>
    </location>
    <ligand>
        <name>heme</name>
        <dbReference type="ChEBI" id="CHEBI:30413"/>
    </ligand>
    <ligandPart>
        <name>Fe</name>
        <dbReference type="ChEBI" id="CHEBI:18248"/>
    </ligandPart>
</feature>
<proteinExistence type="inferred from homology"/>
<evidence type="ECO:0000256" key="14">
    <source>
        <dbReference type="PIRSR" id="PIRSR000209-1"/>
    </source>
</evidence>
<evidence type="ECO:0000259" key="15">
    <source>
        <dbReference type="PROSITE" id="PS50902"/>
    </source>
</evidence>
<dbReference type="EC" id="1.6.2.4" evidence="13"/>
<dbReference type="InterPro" id="IPR003097">
    <property type="entry name" value="CysJ-like_FAD-binding"/>
</dbReference>
<keyword evidence="11 13" id="KW-0408">Iron</keyword>
<dbReference type="PIRSF" id="PIRSF000209">
    <property type="entry name" value="Bifunctional_P450_P450R"/>
    <property type="match status" value="1"/>
</dbReference>
<dbReference type="GO" id="GO:0003958">
    <property type="term" value="F:NADPH-hemoprotein reductase activity"/>
    <property type="evidence" value="ECO:0007669"/>
    <property type="project" value="UniProtKB-UniRule"/>
</dbReference>
<dbReference type="InterPro" id="IPR023173">
    <property type="entry name" value="NADPH_Cyt_P450_Rdtase_alpha"/>
</dbReference>
<evidence type="ECO:0000256" key="6">
    <source>
        <dbReference type="ARBA" id="ARBA00022643"/>
    </source>
</evidence>
<keyword evidence="9 13" id="KW-0521">NADP</keyword>
<feature type="domain" description="Flavodoxin-like" evidence="15">
    <location>
        <begin position="481"/>
        <end position="620"/>
    </location>
</feature>
<comment type="similarity">
    <text evidence="2 13">In the N-terminal section; belongs to the cytochrome P450 family.</text>
</comment>
<keyword evidence="6 13" id="KW-0288">FMN</keyword>
<evidence type="ECO:0000259" key="16">
    <source>
        <dbReference type="PROSITE" id="PS51384"/>
    </source>
</evidence>
<dbReference type="InterPro" id="IPR017927">
    <property type="entry name" value="FAD-bd_FR_type"/>
</dbReference>
<dbReference type="Gene3D" id="1.10.630.10">
    <property type="entry name" value="Cytochrome P450"/>
    <property type="match status" value="1"/>
</dbReference>
<dbReference type="PANTHER" id="PTHR19384:SF127">
    <property type="entry name" value="BIFUNCTIONAL CYTOCHROME P450_NADPH--P450 REDUCTASE"/>
    <property type="match status" value="1"/>
</dbReference>
<keyword evidence="12 13" id="KW-0503">Monooxygenase</keyword>
<dbReference type="InterPro" id="IPR001709">
    <property type="entry name" value="Flavoprot_Pyr_Nucl_cyt_Rdtase"/>
</dbReference>
<evidence type="ECO:0000256" key="2">
    <source>
        <dbReference type="ARBA" id="ARBA00010018"/>
    </source>
</evidence>
<evidence type="ECO:0000256" key="4">
    <source>
        <dbReference type="ARBA" id="ARBA00022617"/>
    </source>
</evidence>
<dbReference type="GO" id="GO:0020037">
    <property type="term" value="F:heme binding"/>
    <property type="evidence" value="ECO:0007669"/>
    <property type="project" value="UniProtKB-UniRule"/>
</dbReference>
<evidence type="ECO:0000256" key="13">
    <source>
        <dbReference type="PIRNR" id="PIRNR000209"/>
    </source>
</evidence>
<dbReference type="SUPFAM" id="SSF48264">
    <property type="entry name" value="Cytochrome P450"/>
    <property type="match status" value="1"/>
</dbReference>
<keyword evidence="18" id="KW-1185">Reference proteome</keyword>
<dbReference type="InterPro" id="IPR017972">
    <property type="entry name" value="Cyt_P450_CS"/>
</dbReference>
<keyword evidence="5 13" id="KW-0285">Flavoprotein</keyword>
<sequence length="1016" mass="110074">MTDIPLPVSPTRPLVGSLFELDGNAPVQSVTRLAREHGEIFRLPVLGKDTIVASSQAIVNELCDERRFGKFIHDALAFVRPATGDGLFTAHNYEPNWALAHRVLMPAFGPFGIRGMFDKMLDIARQMFDRWERFGPEEQIDVADSMTRLTLDTLALCAFDYRFNSFYRDHMHPFVDAMVGSLVEASARQRRPAFVTRAMRRTRRKFRSDIAVMHDMADELVADRRRKGIGARGDLLDVMLAGRDGERLSDENIRYQLVTFLIAGHETTSGLLSFAVHLLLDNPAELVRARAHVDAVLGDSEPTLDDLPRLDLIERVLMETLRLWPTAPGFSVTPHEPTTIQGTYRVEPGDDILVLLPALHRDPKVWGDDAEGFRPDRFADGAAERLPPNSWKPFGNGARACIGRGFAMQEAQLVLAMLLQRFDIERTDPGYRLKVAETLTMKPEGLTIRARARGTPIVRPGTASPEPVGADTPPGEATNALLLLHGGNSGTSEAFAHSIARRIAGIGWAATLDTLDAWAGRLPTDRPVVIVTASYEGQPADNARAFVAWLDAQQAGTLDGARIAVLGCGNTQWARTYQAIPKRIDRALVAAGATRLLDRGEVNAVGDMRAAFEGWCAGLVDALATERSTGAIVAHGSIATSSNAPDMLRLPCVANTLLTAPGLPPGRAKRHIVLRLPDDVSYRPGDHLAILPQQPAATVDRALAVLGVVTPALRATLTHEVELERPATPEQIDLLIAAATLPAERDGLSALRNPADYAQAIVAPRTSMIALMERFPSARIAPDAFVAAQPRLTARRYSISSSPLAEPGHCTLTVAVVDEPATGGAHRHLGVASSFLAGLAPGDTVPARIQPALGAFHLPTDPAVPIVMIGAGSGIAPFRGFIAERAAYATRGERVGATMLFFGCRSADEDWLYRDEMTRWVEDGLLDLRVAFSRQPADGVSYVQDLVRRDGAQVAALIGNGAHVYVCGDAARLVPAVEKALVAVAAAALDTSERVARRWCERRLIHTGRYAVDAFA</sequence>
<dbReference type="Pfam" id="PF00067">
    <property type="entry name" value="p450"/>
    <property type="match status" value="1"/>
</dbReference>
<dbReference type="PRINTS" id="PR00371">
    <property type="entry name" value="FPNCR"/>
</dbReference>
<organism evidence="17 18">
    <name type="scientific">Sphingomonas endophytica</name>
    <dbReference type="NCBI Taxonomy" id="869719"/>
    <lineage>
        <taxon>Bacteria</taxon>
        <taxon>Pseudomonadati</taxon>
        <taxon>Pseudomonadota</taxon>
        <taxon>Alphaproteobacteria</taxon>
        <taxon>Sphingomonadales</taxon>
        <taxon>Sphingomonadaceae</taxon>
        <taxon>Sphingomonas</taxon>
    </lineage>
</organism>
<comment type="cofactor">
    <cofactor evidence="13">
        <name>FAD</name>
        <dbReference type="ChEBI" id="CHEBI:57692"/>
    </cofactor>
    <cofactor evidence="13">
        <name>FMN</name>
        <dbReference type="ChEBI" id="CHEBI:58210"/>
    </cofactor>
</comment>
<dbReference type="PROSITE" id="PS51384">
    <property type="entry name" value="FAD_FR"/>
    <property type="match status" value="1"/>
</dbReference>
<evidence type="ECO:0000256" key="11">
    <source>
        <dbReference type="ARBA" id="ARBA00023004"/>
    </source>
</evidence>
<dbReference type="PROSITE" id="PS00086">
    <property type="entry name" value="CYTOCHROME_P450"/>
    <property type="match status" value="1"/>
</dbReference>
<reference evidence="17 18" key="1">
    <citation type="journal article" date="2016" name="Front. Microbiol.">
        <title>Genomic Resource of Rice Seed Associated Bacteria.</title>
        <authorList>
            <person name="Midha S."/>
            <person name="Bansal K."/>
            <person name="Sharma S."/>
            <person name="Kumar N."/>
            <person name="Patil P.P."/>
            <person name="Chaudhry V."/>
            <person name="Patil P.B."/>
        </authorList>
    </citation>
    <scope>NUCLEOTIDE SEQUENCE [LARGE SCALE GENOMIC DNA]</scope>
    <source>
        <strain evidence="17 18">NS334</strain>
    </source>
</reference>
<dbReference type="EMBL" id="LDTB01000001">
    <property type="protein sequence ID" value="KTT76677.1"/>
    <property type="molecule type" value="Genomic_DNA"/>
</dbReference>
<comment type="catalytic activity">
    <reaction evidence="13">
        <text>2 oxidized [cytochrome P450] + NADPH = 2 reduced [cytochrome P450] + NADP(+) + H(+)</text>
        <dbReference type="Rhea" id="RHEA:24040"/>
        <dbReference type="Rhea" id="RHEA-COMP:14627"/>
        <dbReference type="Rhea" id="RHEA-COMP:14628"/>
        <dbReference type="ChEBI" id="CHEBI:15378"/>
        <dbReference type="ChEBI" id="CHEBI:55376"/>
        <dbReference type="ChEBI" id="CHEBI:57783"/>
        <dbReference type="ChEBI" id="CHEBI:58349"/>
        <dbReference type="ChEBI" id="CHEBI:60344"/>
        <dbReference type="EC" id="1.6.2.4"/>
    </reaction>
</comment>
<dbReference type="InterPro" id="IPR039261">
    <property type="entry name" value="FNR_nucleotide-bd"/>
</dbReference>
<evidence type="ECO:0000256" key="5">
    <source>
        <dbReference type="ARBA" id="ARBA00022630"/>
    </source>
</evidence>
<dbReference type="Proteomes" id="UP000074310">
    <property type="component" value="Unassembled WGS sequence"/>
</dbReference>
<keyword evidence="8 13" id="KW-0274">FAD</keyword>
<dbReference type="Pfam" id="PF00175">
    <property type="entry name" value="NAD_binding_1"/>
    <property type="match status" value="1"/>
</dbReference>
<dbReference type="Gene3D" id="3.40.50.80">
    <property type="entry name" value="Nucleotide-binding domain of ferredoxin-NADP reductase (FNR) module"/>
    <property type="match status" value="1"/>
</dbReference>
<gene>
    <name evidence="17" type="ORF">NS334_00170</name>
</gene>
<feature type="domain" description="FAD-binding FR-type" evidence="16">
    <location>
        <begin position="645"/>
        <end position="859"/>
    </location>
</feature>
<evidence type="ECO:0000313" key="18">
    <source>
        <dbReference type="Proteomes" id="UP000074310"/>
    </source>
</evidence>
<dbReference type="PROSITE" id="PS50902">
    <property type="entry name" value="FLAVODOXIN_LIKE"/>
    <property type="match status" value="1"/>
</dbReference>